<feature type="non-terminal residue" evidence="1">
    <location>
        <position position="353"/>
    </location>
</feature>
<protein>
    <submittedName>
        <fullName evidence="1">Uncharacterized protein</fullName>
    </submittedName>
</protein>
<gene>
    <name evidence="1" type="ORF">LCGC14_3056930</name>
</gene>
<proteinExistence type="predicted"/>
<evidence type="ECO:0000313" key="1">
    <source>
        <dbReference type="EMBL" id="KKK57196.1"/>
    </source>
</evidence>
<reference evidence="1" key="1">
    <citation type="journal article" date="2015" name="Nature">
        <title>Complex archaea that bridge the gap between prokaryotes and eukaryotes.</title>
        <authorList>
            <person name="Spang A."/>
            <person name="Saw J.H."/>
            <person name="Jorgensen S.L."/>
            <person name="Zaremba-Niedzwiedzka K."/>
            <person name="Martijn J."/>
            <person name="Lind A.E."/>
            <person name="van Eijk R."/>
            <person name="Schleper C."/>
            <person name="Guy L."/>
            <person name="Ettema T.J."/>
        </authorList>
    </citation>
    <scope>NUCLEOTIDE SEQUENCE</scope>
</reference>
<sequence>EVRKAWDSYKAANIGITSSQQSLARRMAISTGTPPDPLNIRRPATGRLSLSDVAYLWGGEFAVPDNLVKSMIDPDVGTIQQRVDFIRQHLAKASQTAGGEAAEYGFNPEALGEVYDGIMRSLSLDPSDIDYFTPALEMFRGIRSDMQAIFAANAISDDALDIINAWIRENHANALRTGLYNKTPSIDLIPNAITKEDGSPLILYHGSTSKQLAEKGVDVTKGGGFLGEGFYMDTEVAVANEFSGVGEIIQEVVADTTRSIPGANVTPVVLAPKNLVHAEDGLVLELANSMIMDAGKHSNDAITQFMANILDDSAFDIAAGARSQAEIRDVGKTAISILRSSTRKWLKLSENAV</sequence>
<dbReference type="AlphaFoldDB" id="A0A0F8ZAT6"/>
<accession>A0A0F8ZAT6</accession>
<name>A0A0F8ZAT6_9ZZZZ</name>
<dbReference type="EMBL" id="LAZR01064607">
    <property type="protein sequence ID" value="KKK57196.1"/>
    <property type="molecule type" value="Genomic_DNA"/>
</dbReference>
<feature type="non-terminal residue" evidence="1">
    <location>
        <position position="1"/>
    </location>
</feature>
<comment type="caution">
    <text evidence="1">The sequence shown here is derived from an EMBL/GenBank/DDBJ whole genome shotgun (WGS) entry which is preliminary data.</text>
</comment>
<organism evidence="1">
    <name type="scientific">marine sediment metagenome</name>
    <dbReference type="NCBI Taxonomy" id="412755"/>
    <lineage>
        <taxon>unclassified sequences</taxon>
        <taxon>metagenomes</taxon>
        <taxon>ecological metagenomes</taxon>
    </lineage>
</organism>